<gene>
    <name evidence="8" type="ORF">G2W53_042903</name>
</gene>
<dbReference type="FunFam" id="3.40.1810.10:FF:000003">
    <property type="entry name" value="MADS-box transcription factor MADS-MC"/>
    <property type="match status" value="1"/>
</dbReference>
<dbReference type="OrthoDB" id="1933443at2759"/>
<organism evidence="8 9">
    <name type="scientific">Senna tora</name>
    <dbReference type="NCBI Taxonomy" id="362788"/>
    <lineage>
        <taxon>Eukaryota</taxon>
        <taxon>Viridiplantae</taxon>
        <taxon>Streptophyta</taxon>
        <taxon>Embryophyta</taxon>
        <taxon>Tracheophyta</taxon>
        <taxon>Spermatophyta</taxon>
        <taxon>Magnoliopsida</taxon>
        <taxon>eudicotyledons</taxon>
        <taxon>Gunneridae</taxon>
        <taxon>Pentapetalae</taxon>
        <taxon>rosids</taxon>
        <taxon>fabids</taxon>
        <taxon>Fabales</taxon>
        <taxon>Fabaceae</taxon>
        <taxon>Caesalpinioideae</taxon>
        <taxon>Cassia clade</taxon>
        <taxon>Senna</taxon>
    </lineage>
</organism>
<comment type="subcellular location">
    <subcellularLocation>
        <location evidence="1">Nucleus</location>
    </subcellularLocation>
</comment>
<evidence type="ECO:0000313" key="9">
    <source>
        <dbReference type="Proteomes" id="UP000634136"/>
    </source>
</evidence>
<evidence type="ECO:0000256" key="5">
    <source>
        <dbReference type="ARBA" id="ARBA00023242"/>
    </source>
</evidence>
<dbReference type="GO" id="GO:0005634">
    <property type="term" value="C:nucleus"/>
    <property type="evidence" value="ECO:0007669"/>
    <property type="project" value="UniProtKB-SubCell"/>
</dbReference>
<dbReference type="PROSITE" id="PS50066">
    <property type="entry name" value="MADS_BOX_2"/>
    <property type="match status" value="1"/>
</dbReference>
<dbReference type="GO" id="GO:0045944">
    <property type="term" value="P:positive regulation of transcription by RNA polymerase II"/>
    <property type="evidence" value="ECO:0007669"/>
    <property type="project" value="InterPro"/>
</dbReference>
<dbReference type="SUPFAM" id="SSF55455">
    <property type="entry name" value="SRF-like"/>
    <property type="match status" value="1"/>
</dbReference>
<keyword evidence="9" id="KW-1185">Reference proteome</keyword>
<dbReference type="InterPro" id="IPR033896">
    <property type="entry name" value="MEF2-like_N"/>
</dbReference>
<keyword evidence="4" id="KW-0804">Transcription</keyword>
<dbReference type="Gene3D" id="3.40.1810.10">
    <property type="entry name" value="Transcription factor, MADS-box"/>
    <property type="match status" value="1"/>
</dbReference>
<keyword evidence="5" id="KW-0539">Nucleus</keyword>
<sequence>MGRGKIVIKRIENSTKRQVTFSKRRNGLLKKARELSILCDAEIAVIIFSTTGRLYHYATSSMKSTIERYNSRNRDDHNQLLMNNPASEVKDRILTDEIEKLNRKVCEAEGDANEAKNSCRNEYDIQITDRPQPLNQVTPEEAFNAVAGGIAPVAPSSTGRLISGIHDCLGNFLCNSHTIMGPIAPPRKNQFIALTVRGEDVVVAYVLDGGQQPPCHPNVDGSSKHGTYELYIYEQMGCIRSYNIVSKLEITKEGDSLSHAYVTIGFEAYICYWSSRINETKDILGNDIQPWPWLQQIGAPTKASEPDHLERCIVQETLEMSRQATHETTKKTLTMAKKGEIRGLNKKDATAVQSSVRAPSPKPLMPEPIC</sequence>
<protein>
    <submittedName>
        <fullName evidence="8">MADS-box transcription factor 23</fullName>
    </submittedName>
</protein>
<dbReference type="InterPro" id="IPR002100">
    <property type="entry name" value="TF_MADSbox"/>
</dbReference>
<feature type="compositionally biased region" description="Pro residues" evidence="6">
    <location>
        <begin position="360"/>
        <end position="370"/>
    </location>
</feature>
<dbReference type="GO" id="GO:0000977">
    <property type="term" value="F:RNA polymerase II transcription regulatory region sequence-specific DNA binding"/>
    <property type="evidence" value="ECO:0007669"/>
    <property type="project" value="InterPro"/>
</dbReference>
<dbReference type="PROSITE" id="PS00350">
    <property type="entry name" value="MADS_BOX_1"/>
    <property type="match status" value="1"/>
</dbReference>
<accession>A0A834SN29</accession>
<evidence type="ECO:0000256" key="1">
    <source>
        <dbReference type="ARBA" id="ARBA00004123"/>
    </source>
</evidence>
<evidence type="ECO:0000256" key="3">
    <source>
        <dbReference type="ARBA" id="ARBA00023125"/>
    </source>
</evidence>
<feature type="region of interest" description="Disordered" evidence="6">
    <location>
        <begin position="346"/>
        <end position="370"/>
    </location>
</feature>
<proteinExistence type="predicted"/>
<dbReference type="EMBL" id="JAAIUW010000013">
    <property type="protein sequence ID" value="KAF7803792.1"/>
    <property type="molecule type" value="Genomic_DNA"/>
</dbReference>
<dbReference type="PANTHER" id="PTHR48019">
    <property type="entry name" value="SERUM RESPONSE FACTOR HOMOLOG"/>
    <property type="match status" value="1"/>
</dbReference>
<dbReference type="AlphaFoldDB" id="A0A834SN29"/>
<dbReference type="CDD" id="cd00265">
    <property type="entry name" value="MADS_MEF2_like"/>
    <property type="match status" value="1"/>
</dbReference>
<feature type="domain" description="MADS-box" evidence="7">
    <location>
        <begin position="1"/>
        <end position="61"/>
    </location>
</feature>
<dbReference type="PRINTS" id="PR00404">
    <property type="entry name" value="MADSDOMAIN"/>
</dbReference>
<evidence type="ECO:0000256" key="6">
    <source>
        <dbReference type="SAM" id="MobiDB-lite"/>
    </source>
</evidence>
<dbReference type="Pfam" id="PF00319">
    <property type="entry name" value="SRF-TF"/>
    <property type="match status" value="1"/>
</dbReference>
<dbReference type="InterPro" id="IPR036879">
    <property type="entry name" value="TF_MADSbox_sf"/>
</dbReference>
<dbReference type="SMART" id="SM00432">
    <property type="entry name" value="MADS"/>
    <property type="match status" value="1"/>
</dbReference>
<evidence type="ECO:0000256" key="4">
    <source>
        <dbReference type="ARBA" id="ARBA00023163"/>
    </source>
</evidence>
<keyword evidence="2" id="KW-0805">Transcription regulation</keyword>
<reference evidence="8" key="1">
    <citation type="submission" date="2020-09" db="EMBL/GenBank/DDBJ databases">
        <title>Genome-Enabled Discovery of Anthraquinone Biosynthesis in Senna tora.</title>
        <authorList>
            <person name="Kang S.-H."/>
            <person name="Pandey R.P."/>
            <person name="Lee C.-M."/>
            <person name="Sim J.-S."/>
            <person name="Jeong J.-T."/>
            <person name="Choi B.-S."/>
            <person name="Jung M."/>
            <person name="Ginzburg D."/>
            <person name="Zhao K."/>
            <person name="Won S.Y."/>
            <person name="Oh T.-J."/>
            <person name="Yu Y."/>
            <person name="Kim N.-H."/>
            <person name="Lee O.R."/>
            <person name="Lee T.-H."/>
            <person name="Bashyal P."/>
            <person name="Kim T.-S."/>
            <person name="Lee W.-H."/>
            <person name="Kawkins C."/>
            <person name="Kim C.-K."/>
            <person name="Kim J.S."/>
            <person name="Ahn B.O."/>
            <person name="Rhee S.Y."/>
            <person name="Sohng J.K."/>
        </authorList>
    </citation>
    <scope>NUCLEOTIDE SEQUENCE</scope>
    <source>
        <tissue evidence="8">Leaf</tissue>
    </source>
</reference>
<name>A0A834SN29_9FABA</name>
<evidence type="ECO:0000259" key="7">
    <source>
        <dbReference type="PROSITE" id="PS50066"/>
    </source>
</evidence>
<comment type="caution">
    <text evidence="8">The sequence shown here is derived from an EMBL/GenBank/DDBJ whole genome shotgun (WGS) entry which is preliminary data.</text>
</comment>
<evidence type="ECO:0000313" key="8">
    <source>
        <dbReference type="EMBL" id="KAF7803792.1"/>
    </source>
</evidence>
<dbReference type="InterPro" id="IPR050142">
    <property type="entry name" value="MADS-box/MEF2_TF"/>
</dbReference>
<evidence type="ECO:0000256" key="2">
    <source>
        <dbReference type="ARBA" id="ARBA00023015"/>
    </source>
</evidence>
<dbReference type="GO" id="GO:0046983">
    <property type="term" value="F:protein dimerization activity"/>
    <property type="evidence" value="ECO:0007669"/>
    <property type="project" value="InterPro"/>
</dbReference>
<keyword evidence="3" id="KW-0238">DNA-binding</keyword>
<dbReference type="Proteomes" id="UP000634136">
    <property type="component" value="Unassembled WGS sequence"/>
</dbReference>